<dbReference type="Gene3D" id="2.180.10.10">
    <property type="entry name" value="RHS repeat-associated core"/>
    <property type="match status" value="1"/>
</dbReference>
<name>I0K709_9BACT</name>
<reference evidence="1 2" key="1">
    <citation type="journal article" date="2012" name="J. Bacteriol.">
        <title>Genome Sequence of Fibrella aestuarina BUZ 2T, a Filamentous Marine Bacterium.</title>
        <authorList>
            <person name="Filippini M."/>
            <person name="Qi W."/>
            <person name="Blom J."/>
            <person name="Goesmann A."/>
            <person name="Smits T.H."/>
            <person name="Bagheri H.C."/>
        </authorList>
    </citation>
    <scope>NUCLEOTIDE SEQUENCE [LARGE SCALE GENOMIC DNA]</scope>
    <source>
        <strain evidence="2">BUZ 2T</strain>
    </source>
</reference>
<protein>
    <submittedName>
        <fullName evidence="1">Putative RhsD protein</fullName>
    </submittedName>
</protein>
<dbReference type="KEGG" id="fae:FAES_1903"/>
<proteinExistence type="predicted"/>
<sequence>MVSIRRPDGYRVQCQYDALGRRTHKQFRGKLTRWVWDGDVPLHEWSHYTLDGQAGSPDELITWLFEADSFAPLARLSAQVRCSVMVDHLNTPLELVDEGGKMSA</sequence>
<accession>I0K709</accession>
<dbReference type="AlphaFoldDB" id="I0K709"/>
<evidence type="ECO:0000313" key="2">
    <source>
        <dbReference type="Proteomes" id="UP000011058"/>
    </source>
</evidence>
<organism evidence="1 2">
    <name type="scientific">Fibrella aestuarina BUZ 2</name>
    <dbReference type="NCBI Taxonomy" id="1166018"/>
    <lineage>
        <taxon>Bacteria</taxon>
        <taxon>Pseudomonadati</taxon>
        <taxon>Bacteroidota</taxon>
        <taxon>Cytophagia</taxon>
        <taxon>Cytophagales</taxon>
        <taxon>Spirosomataceae</taxon>
        <taxon>Fibrella</taxon>
    </lineage>
</organism>
<gene>
    <name evidence="1" type="ORF">FAES_1903</name>
</gene>
<dbReference type="HOGENOM" id="CLU_2245947_0_0_10"/>
<dbReference type="eggNOG" id="COG3209">
    <property type="taxonomic scope" value="Bacteria"/>
</dbReference>
<dbReference type="EMBL" id="HE796683">
    <property type="protein sequence ID" value="CCG99912.1"/>
    <property type="molecule type" value="Genomic_DNA"/>
</dbReference>
<evidence type="ECO:0000313" key="1">
    <source>
        <dbReference type="EMBL" id="CCG99912.1"/>
    </source>
</evidence>
<keyword evidence="2" id="KW-1185">Reference proteome</keyword>
<dbReference type="Proteomes" id="UP000011058">
    <property type="component" value="Chromosome"/>
</dbReference>